<evidence type="ECO:0000256" key="5">
    <source>
        <dbReference type="ARBA" id="ARBA00022840"/>
    </source>
</evidence>
<keyword evidence="9" id="KW-1185">Reference proteome</keyword>
<dbReference type="InterPro" id="IPR025110">
    <property type="entry name" value="AMP-bd_C"/>
</dbReference>
<dbReference type="InterPro" id="IPR045851">
    <property type="entry name" value="AMP-bd_C_sf"/>
</dbReference>
<evidence type="ECO:0000256" key="3">
    <source>
        <dbReference type="ARBA" id="ARBA00022598"/>
    </source>
</evidence>
<dbReference type="PANTHER" id="PTHR24096">
    <property type="entry name" value="LONG-CHAIN-FATTY-ACID--COA LIGASE"/>
    <property type="match status" value="1"/>
</dbReference>
<dbReference type="InterPro" id="IPR000873">
    <property type="entry name" value="AMP-dep_synth/lig_dom"/>
</dbReference>
<feature type="domain" description="AMP-binding enzyme C-terminal" evidence="7">
    <location>
        <begin position="454"/>
        <end position="529"/>
    </location>
</feature>
<evidence type="ECO:0000256" key="1">
    <source>
        <dbReference type="ARBA" id="ARBA00005179"/>
    </source>
</evidence>
<proteinExistence type="inferred from homology"/>
<keyword evidence="4" id="KW-0547">Nucleotide-binding</keyword>
<comment type="caution">
    <text evidence="8">The sequence shown here is derived from an EMBL/GenBank/DDBJ whole genome shotgun (WGS) entry which is preliminary data.</text>
</comment>
<organism evidence="8 9">
    <name type="scientific">Neoarthrinium moseri</name>
    <dbReference type="NCBI Taxonomy" id="1658444"/>
    <lineage>
        <taxon>Eukaryota</taxon>
        <taxon>Fungi</taxon>
        <taxon>Dikarya</taxon>
        <taxon>Ascomycota</taxon>
        <taxon>Pezizomycotina</taxon>
        <taxon>Sordariomycetes</taxon>
        <taxon>Xylariomycetidae</taxon>
        <taxon>Amphisphaeriales</taxon>
        <taxon>Apiosporaceae</taxon>
        <taxon>Neoarthrinium</taxon>
    </lineage>
</organism>
<dbReference type="SUPFAM" id="SSF56801">
    <property type="entry name" value="Acetyl-CoA synthetase-like"/>
    <property type="match status" value="1"/>
</dbReference>
<evidence type="ECO:0000256" key="2">
    <source>
        <dbReference type="ARBA" id="ARBA00006432"/>
    </source>
</evidence>
<sequence length="577" mass="63700">MDSEITKQVQYPFIDVVSFAFDKQKAFDNGKPLYIDAEDPRRSLDYTQTRQLVRRIIAGLRAHGLRKGETVLVHLFNNYAYPAMFLGIVGAGGLFCATNPKLKSELANIMALSQPRFIITTEELLAQLREWTPVASDQVIIFDSESLSKKSHRVPILDDPSLRPFRTLMDHGEEDWPEIRSEHEVKATPASYFLTSGTTGCPKLATLSHYSMVAHFSMIHQQVPYAPVRLSCLPLFHMFGGAWALANTIRHGQPMYIMSNAAKFDVNRYVAYIAKYGATETSMAPPIVAQLNSLEDSSALRDGLKTLRWIGVGGAPITAETLAKFKTRLPPDATLSGVYGATELGTIVMFRYGEQDTTGSVGRPAPGVHIQIRKPAKDGSTATTCGEPANASGEIFISAESRMIGYRGTSESSKVDVDWYCTGDLGRMENGKLYITGKAKDIMKVNGFQVSPTEIEAALLEHPEIDDCAVSKVVKEDGTELPQAFVVRRDRGVSEQDVKEFARQRLVHYKQLTGGVVFVTQIPKLASGKIQRHKLQEQPLDIDMNTGDSNGYISGLKGWCISVLASIFPFRGPLQKL</sequence>
<feature type="domain" description="AMP-dependent synthetase/ligase" evidence="6">
    <location>
        <begin position="27"/>
        <end position="406"/>
    </location>
</feature>
<dbReference type="AlphaFoldDB" id="A0A9P9WYG7"/>
<dbReference type="PROSITE" id="PS00455">
    <property type="entry name" value="AMP_BINDING"/>
    <property type="match status" value="1"/>
</dbReference>
<keyword evidence="3" id="KW-0436">Ligase</keyword>
<evidence type="ECO:0000256" key="4">
    <source>
        <dbReference type="ARBA" id="ARBA00022741"/>
    </source>
</evidence>
<dbReference type="Pfam" id="PF13193">
    <property type="entry name" value="AMP-binding_C"/>
    <property type="match status" value="1"/>
</dbReference>
<name>A0A9P9WYG7_9PEZI</name>
<evidence type="ECO:0000259" key="7">
    <source>
        <dbReference type="Pfam" id="PF13193"/>
    </source>
</evidence>
<keyword evidence="5" id="KW-0067">ATP-binding</keyword>
<dbReference type="InterPro" id="IPR042099">
    <property type="entry name" value="ANL_N_sf"/>
</dbReference>
<evidence type="ECO:0000259" key="6">
    <source>
        <dbReference type="Pfam" id="PF00501"/>
    </source>
</evidence>
<dbReference type="GO" id="GO:0016405">
    <property type="term" value="F:CoA-ligase activity"/>
    <property type="evidence" value="ECO:0007669"/>
    <property type="project" value="TreeGrafter"/>
</dbReference>
<dbReference type="Gene3D" id="3.40.50.12780">
    <property type="entry name" value="N-terminal domain of ligase-like"/>
    <property type="match status" value="1"/>
</dbReference>
<gene>
    <name evidence="8" type="ORF">JX265_000223</name>
</gene>
<dbReference type="EMBL" id="JAFIMR010000001">
    <property type="protein sequence ID" value="KAI1881397.1"/>
    <property type="molecule type" value="Genomic_DNA"/>
</dbReference>
<reference evidence="8" key="1">
    <citation type="submission" date="2021-03" db="EMBL/GenBank/DDBJ databases">
        <title>Revisited historic fungal species revealed as producer of novel bioactive compounds through whole genome sequencing and comparative genomics.</title>
        <authorList>
            <person name="Vignolle G.A."/>
            <person name="Hochenegger N."/>
            <person name="Mach R.L."/>
            <person name="Mach-Aigner A.R."/>
            <person name="Javad Rahimi M."/>
            <person name="Salim K.A."/>
            <person name="Chan C.M."/>
            <person name="Lim L.B.L."/>
            <person name="Cai F."/>
            <person name="Druzhinina I.S."/>
            <person name="U'Ren J.M."/>
            <person name="Derntl C."/>
        </authorList>
    </citation>
    <scope>NUCLEOTIDE SEQUENCE</scope>
    <source>
        <strain evidence="8">TUCIM 5799</strain>
    </source>
</reference>
<dbReference type="Pfam" id="PF00501">
    <property type="entry name" value="AMP-binding"/>
    <property type="match status" value="1"/>
</dbReference>
<accession>A0A9P9WYG7</accession>
<dbReference type="PANTHER" id="PTHR24096:SF317">
    <property type="entry name" value="ADENYLATE-FORMING ENZYME AFEA"/>
    <property type="match status" value="1"/>
</dbReference>
<dbReference type="FunFam" id="3.30.300.30:FF:000007">
    <property type="entry name" value="4-coumarate--CoA ligase 2"/>
    <property type="match status" value="1"/>
</dbReference>
<comment type="pathway">
    <text evidence="1">Secondary metabolite biosynthesis.</text>
</comment>
<dbReference type="GO" id="GO:0019748">
    <property type="term" value="P:secondary metabolic process"/>
    <property type="evidence" value="ECO:0007669"/>
    <property type="project" value="TreeGrafter"/>
</dbReference>
<evidence type="ECO:0000313" key="9">
    <source>
        <dbReference type="Proteomes" id="UP000829685"/>
    </source>
</evidence>
<dbReference type="Proteomes" id="UP000829685">
    <property type="component" value="Unassembled WGS sequence"/>
</dbReference>
<evidence type="ECO:0000313" key="8">
    <source>
        <dbReference type="EMBL" id="KAI1881397.1"/>
    </source>
</evidence>
<dbReference type="InterPro" id="IPR020845">
    <property type="entry name" value="AMP-binding_CS"/>
</dbReference>
<protein>
    <submittedName>
        <fullName evidence="8">Uncharacterized protein</fullName>
    </submittedName>
</protein>
<comment type="similarity">
    <text evidence="2">Belongs to the ATP-dependent AMP-binding enzyme family.</text>
</comment>
<dbReference type="GO" id="GO:0005524">
    <property type="term" value="F:ATP binding"/>
    <property type="evidence" value="ECO:0007669"/>
    <property type="project" value="UniProtKB-KW"/>
</dbReference>
<dbReference type="Gene3D" id="3.30.300.30">
    <property type="match status" value="1"/>
</dbReference>